<feature type="transmembrane region" description="Helical" evidence="10">
    <location>
        <begin position="666"/>
        <end position="686"/>
    </location>
</feature>
<dbReference type="InterPro" id="IPR050173">
    <property type="entry name" value="ABC_transporter_C-like"/>
</dbReference>
<keyword evidence="2" id="KW-0813">Transport</keyword>
<feature type="transmembrane region" description="Helical" evidence="10">
    <location>
        <begin position="290"/>
        <end position="318"/>
    </location>
</feature>
<dbReference type="InterPro" id="IPR044746">
    <property type="entry name" value="ABCC_6TM_D1"/>
</dbReference>
<protein>
    <submittedName>
        <fullName evidence="13">Uncharacterized protein</fullName>
    </submittedName>
</protein>
<dbReference type="InterPro" id="IPR017871">
    <property type="entry name" value="ABC_transporter-like_CS"/>
</dbReference>
<dbReference type="PROSITE" id="PS50929">
    <property type="entry name" value="ABC_TM1F"/>
    <property type="match status" value="2"/>
</dbReference>
<dbReference type="CDD" id="cd03244">
    <property type="entry name" value="ABCC_MRP_domain2"/>
    <property type="match status" value="1"/>
</dbReference>
<dbReference type="SUPFAM" id="SSF90123">
    <property type="entry name" value="ABC transporter transmembrane region"/>
    <property type="match status" value="2"/>
</dbReference>
<dbReference type="InterPro" id="IPR027417">
    <property type="entry name" value="P-loop_NTPase"/>
</dbReference>
<accession>A0AAV2YLS6</accession>
<dbReference type="InterPro" id="IPR003593">
    <property type="entry name" value="AAA+_ATPase"/>
</dbReference>
<organism evidence="13 14">
    <name type="scientific">Lagenidium giganteum</name>
    <dbReference type="NCBI Taxonomy" id="4803"/>
    <lineage>
        <taxon>Eukaryota</taxon>
        <taxon>Sar</taxon>
        <taxon>Stramenopiles</taxon>
        <taxon>Oomycota</taxon>
        <taxon>Peronosporomycetes</taxon>
        <taxon>Pythiales</taxon>
        <taxon>Pythiaceae</taxon>
    </lineage>
</organism>
<dbReference type="CDD" id="cd18579">
    <property type="entry name" value="ABC_6TM_ABCC_D1"/>
    <property type="match status" value="1"/>
</dbReference>
<reference evidence="13" key="2">
    <citation type="journal article" date="2023" name="Microbiol Resour">
        <title>Decontamination and Annotation of the Draft Genome Sequence of the Oomycete Lagenidium giganteum ARSEF 373.</title>
        <authorList>
            <person name="Morgan W.R."/>
            <person name="Tartar A."/>
        </authorList>
    </citation>
    <scope>NUCLEOTIDE SEQUENCE</scope>
    <source>
        <strain evidence="13">ARSEF 373</strain>
    </source>
</reference>
<evidence type="ECO:0000313" key="14">
    <source>
        <dbReference type="Proteomes" id="UP001146120"/>
    </source>
</evidence>
<feature type="transmembrane region" description="Helical" evidence="10">
    <location>
        <begin position="93"/>
        <end position="116"/>
    </location>
</feature>
<keyword evidence="7 10" id="KW-1133">Transmembrane helix</keyword>
<feature type="domain" description="ABC transporter" evidence="11">
    <location>
        <begin position="385"/>
        <end position="614"/>
    </location>
</feature>
<evidence type="ECO:0000313" key="13">
    <source>
        <dbReference type="EMBL" id="DAZ93644.1"/>
    </source>
</evidence>
<dbReference type="Pfam" id="PF00005">
    <property type="entry name" value="ABC_tran"/>
    <property type="match status" value="2"/>
</dbReference>
<dbReference type="InterPro" id="IPR011527">
    <property type="entry name" value="ABC1_TM_dom"/>
</dbReference>
<evidence type="ECO:0000256" key="9">
    <source>
        <dbReference type="SAM" id="MobiDB-lite"/>
    </source>
</evidence>
<feature type="transmembrane region" description="Helical" evidence="10">
    <location>
        <begin position="198"/>
        <end position="222"/>
    </location>
</feature>
<keyword evidence="5" id="KW-0547">Nucleotide-binding</keyword>
<keyword evidence="14" id="KW-1185">Reference proteome</keyword>
<feature type="transmembrane region" description="Helical" evidence="10">
    <location>
        <begin position="722"/>
        <end position="744"/>
    </location>
</feature>
<gene>
    <name evidence="13" type="ORF">N0F65_009049</name>
</gene>
<dbReference type="PANTHER" id="PTHR24223">
    <property type="entry name" value="ATP-BINDING CASSETTE SUB-FAMILY C"/>
    <property type="match status" value="1"/>
</dbReference>
<dbReference type="FunFam" id="3.40.50.300:FF:000838">
    <property type="entry name" value="ABC multidrug transporter (Eurofung)"/>
    <property type="match status" value="1"/>
</dbReference>
<dbReference type="InterPro" id="IPR003439">
    <property type="entry name" value="ABC_transporter-like_ATP-bd"/>
</dbReference>
<evidence type="ECO:0000256" key="10">
    <source>
        <dbReference type="SAM" id="Phobius"/>
    </source>
</evidence>
<keyword evidence="4" id="KW-0677">Repeat</keyword>
<feature type="compositionally biased region" description="Basic and acidic residues" evidence="9">
    <location>
        <begin position="635"/>
        <end position="654"/>
    </location>
</feature>
<dbReference type="InterPro" id="IPR036640">
    <property type="entry name" value="ABC1_TM_sf"/>
</dbReference>
<dbReference type="InterPro" id="IPR044726">
    <property type="entry name" value="ABCC_6TM_D2"/>
</dbReference>
<keyword evidence="3 10" id="KW-0812">Transmembrane</keyword>
<evidence type="ECO:0000256" key="4">
    <source>
        <dbReference type="ARBA" id="ARBA00022737"/>
    </source>
</evidence>
<dbReference type="GO" id="GO:0005774">
    <property type="term" value="C:vacuolar membrane"/>
    <property type="evidence" value="ECO:0007669"/>
    <property type="project" value="UniProtKB-SubCell"/>
</dbReference>
<dbReference type="GO" id="GO:0140359">
    <property type="term" value="F:ABC-type transporter activity"/>
    <property type="evidence" value="ECO:0007669"/>
    <property type="project" value="InterPro"/>
</dbReference>
<evidence type="ECO:0000256" key="3">
    <source>
        <dbReference type="ARBA" id="ARBA00022692"/>
    </source>
</evidence>
<evidence type="ECO:0000256" key="1">
    <source>
        <dbReference type="ARBA" id="ARBA00004128"/>
    </source>
</evidence>
<feature type="transmembrane region" description="Helical" evidence="10">
    <location>
        <begin position="53"/>
        <end position="73"/>
    </location>
</feature>
<feature type="transmembrane region" description="Helical" evidence="10">
    <location>
        <begin position="907"/>
        <end position="924"/>
    </location>
</feature>
<dbReference type="FunFam" id="1.20.1560.10:FF:000063">
    <property type="entry name" value="Multidrug resistance protein ABC transporter"/>
    <property type="match status" value="1"/>
</dbReference>
<dbReference type="AlphaFoldDB" id="A0AAV2YLS6"/>
<dbReference type="FunFam" id="3.40.50.300:FF:000997">
    <property type="entry name" value="Multidrug resistance-associated protein 1"/>
    <property type="match status" value="1"/>
</dbReference>
<dbReference type="PROSITE" id="PS50893">
    <property type="entry name" value="ABC_TRANSPORTER_2"/>
    <property type="match status" value="2"/>
</dbReference>
<reference evidence="13" key="1">
    <citation type="submission" date="2022-11" db="EMBL/GenBank/DDBJ databases">
        <authorList>
            <person name="Morgan W.R."/>
            <person name="Tartar A."/>
        </authorList>
    </citation>
    <scope>NUCLEOTIDE SEQUENCE</scope>
    <source>
        <strain evidence="13">ARSEF 373</strain>
    </source>
</reference>
<dbReference type="SUPFAM" id="SSF52540">
    <property type="entry name" value="P-loop containing nucleoside triphosphate hydrolases"/>
    <property type="match status" value="2"/>
</dbReference>
<evidence type="ECO:0000256" key="5">
    <source>
        <dbReference type="ARBA" id="ARBA00022741"/>
    </source>
</evidence>
<dbReference type="CDD" id="cd03250">
    <property type="entry name" value="ABCC_MRP_domain1"/>
    <property type="match status" value="1"/>
</dbReference>
<proteinExistence type="predicted"/>
<dbReference type="GO" id="GO:0016887">
    <property type="term" value="F:ATP hydrolysis activity"/>
    <property type="evidence" value="ECO:0007669"/>
    <property type="project" value="InterPro"/>
</dbReference>
<comment type="subcellular location">
    <subcellularLocation>
        <location evidence="1">Vacuole membrane</location>
        <topology evidence="1">Multi-pass membrane protein</topology>
    </subcellularLocation>
</comment>
<dbReference type="CDD" id="cd18580">
    <property type="entry name" value="ABC_6TM_ABCC_D2"/>
    <property type="match status" value="1"/>
</dbReference>
<feature type="domain" description="ABC transporter" evidence="11">
    <location>
        <begin position="993"/>
        <end position="1231"/>
    </location>
</feature>
<evidence type="ECO:0000256" key="6">
    <source>
        <dbReference type="ARBA" id="ARBA00022840"/>
    </source>
</evidence>
<dbReference type="Pfam" id="PF00664">
    <property type="entry name" value="ABC_membrane"/>
    <property type="match status" value="2"/>
</dbReference>
<keyword evidence="6" id="KW-0067">ATP-binding</keyword>
<evidence type="ECO:0000259" key="12">
    <source>
        <dbReference type="PROSITE" id="PS50929"/>
    </source>
</evidence>
<sequence>MRDGNRRALQLDDLVSLSSEHEAVGVAKQFEGHYVQSGGSVYWAMFRMFRWELFVCGLCNVVTEGSAVFAPVVLRHVIDAFAAPQLDLHDLAIWLGCFFASRLLSAVVSCHSIAIAKMLARRIYVAFQTLLFSKSMRKSVANCPSDNKHSEDVEDKDADSDDDDDDELEMSNLITNDVDTIKWLAYDLNEVWIVPTQVIVLIYLLYDVLGLAAFAGVAVIGLSGASGVYISKGTSASYDRLMYARDARLKSIKETFGAMQLIKLNAWERKFAAQIQRERNTELKALTANIWWKAVSTCIFWSTPLLVSIVSFTVYALVFEHELTASTVFASIALFNALREPLEVVPDILGTVMEAKVSLDRIKRYLVAHDKQVLASHTTSSSTIVQFYQASIGWDSVTPVLKDVALQIQDKDFCVVYGGVGAGKSSLCAALLGEMEHLNGYVAVRRVGGLRVAYAAQQPWIQHMSIRDNIVFGQEFDATKYERVLDACGLRADLALFPAGDATEIGEKGVNLSGGQKARVSLARACYYADEADLVVLDAPLAAVDALVQREIFDKCLCTLLQDKTIVLVTHNIEFLHSKAVNHRIHVHADGSVSSTRHAPAPDRHAATFERDENEDALSVEDESEQAVADNEGSGSKRDCAGNDGTHVEDEEREQGRVSSRVYFEYLRALGGAPVCLLLVMVQLLWQGLQIGSDLWLSYWTGGKGGQPGADPAWHMAVYSGLALRCAAMVLVRAVTVAITGLGASKILFAWMTSALLAAPQRFFDTTPIGRVLNRYSNDVEILDAKIPTSISNFLSHLFFVICQLGTAVYMVKIAGVLVVPLALLYACIGAYYLMPYREISRLQKISSSPVLSYVTQTEEGIVTLRGFGPAFVARAAREQFARIDLCTQGAWNEALVSQWFGIRVKLIGALMVIVLVSALVYLRDFLAPGVIALAFTYMLNVESALTYTVRYWAWLEVEMVSTERMLKYIKIEGETTPNAITPPPTWPANGCVQFENVVFRYGGATKPAVLKDVTFTVKAHEKIGIVGRTGAGKSSMIMALFRMNALSGGSISIDGIDLARVPLEVLRSRLSIIPQTPVLFRGSLRAVLDPLGEFSDVDVWSALRKVNAHSIPKARDPSGSGLDLEIEGKSDRFSVGERQLLCMARALLRQSKIIIFDEATASIDHATELHLQQMLATEVQYATVLTIAHRLSTIIHSNRVLVMSNGRVVEFDEPRRLVQQQPRTMFYDLAQEGGVLGQLVGQ</sequence>
<feature type="compositionally biased region" description="Acidic residues" evidence="9">
    <location>
        <begin position="152"/>
        <end position="166"/>
    </location>
</feature>
<feature type="domain" description="ABC transmembrane type-1" evidence="12">
    <location>
        <begin position="677"/>
        <end position="954"/>
    </location>
</feature>
<dbReference type="Proteomes" id="UP001146120">
    <property type="component" value="Unassembled WGS sequence"/>
</dbReference>
<evidence type="ECO:0000259" key="11">
    <source>
        <dbReference type="PROSITE" id="PS50893"/>
    </source>
</evidence>
<evidence type="ECO:0000256" key="2">
    <source>
        <dbReference type="ARBA" id="ARBA00022448"/>
    </source>
</evidence>
<evidence type="ECO:0000256" key="8">
    <source>
        <dbReference type="ARBA" id="ARBA00023136"/>
    </source>
</evidence>
<dbReference type="SMART" id="SM00382">
    <property type="entry name" value="AAA"/>
    <property type="match status" value="2"/>
</dbReference>
<feature type="compositionally biased region" description="Acidic residues" evidence="9">
    <location>
        <begin position="612"/>
        <end position="625"/>
    </location>
</feature>
<dbReference type="GO" id="GO:0005524">
    <property type="term" value="F:ATP binding"/>
    <property type="evidence" value="ECO:0007669"/>
    <property type="project" value="UniProtKB-KW"/>
</dbReference>
<comment type="caution">
    <text evidence="13">The sequence shown here is derived from an EMBL/GenBank/DDBJ whole genome shotgun (WGS) entry which is preliminary data.</text>
</comment>
<feature type="region of interest" description="Disordered" evidence="9">
    <location>
        <begin position="142"/>
        <end position="166"/>
    </location>
</feature>
<dbReference type="PANTHER" id="PTHR24223:SF443">
    <property type="entry name" value="MULTIDRUG-RESISTANCE LIKE PROTEIN 1, ISOFORM I"/>
    <property type="match status" value="1"/>
</dbReference>
<dbReference type="EMBL" id="DAKRPA010000301">
    <property type="protein sequence ID" value="DAZ93644.1"/>
    <property type="molecule type" value="Genomic_DNA"/>
</dbReference>
<dbReference type="Gene3D" id="3.40.50.300">
    <property type="entry name" value="P-loop containing nucleotide triphosphate hydrolases"/>
    <property type="match status" value="2"/>
</dbReference>
<feature type="domain" description="ABC transmembrane type-1" evidence="12">
    <location>
        <begin position="54"/>
        <end position="354"/>
    </location>
</feature>
<dbReference type="Gene3D" id="1.20.1560.10">
    <property type="entry name" value="ABC transporter type 1, transmembrane domain"/>
    <property type="match status" value="2"/>
</dbReference>
<name>A0AAV2YLS6_9STRA</name>
<feature type="region of interest" description="Disordered" evidence="9">
    <location>
        <begin position="611"/>
        <end position="654"/>
    </location>
</feature>
<feature type="transmembrane region" description="Helical" evidence="10">
    <location>
        <begin position="818"/>
        <end position="835"/>
    </location>
</feature>
<dbReference type="PROSITE" id="PS00211">
    <property type="entry name" value="ABC_TRANSPORTER_1"/>
    <property type="match status" value="1"/>
</dbReference>
<evidence type="ECO:0000256" key="7">
    <source>
        <dbReference type="ARBA" id="ARBA00022989"/>
    </source>
</evidence>
<keyword evidence="8 10" id="KW-0472">Membrane</keyword>